<dbReference type="Pfam" id="PF01196">
    <property type="entry name" value="Ribosomal_L17"/>
    <property type="match status" value="1"/>
</dbReference>
<dbReference type="EMBL" id="MGHY01000005">
    <property type="protein sequence ID" value="OGM80065.1"/>
    <property type="molecule type" value="Genomic_DNA"/>
</dbReference>
<dbReference type="AlphaFoldDB" id="A0A1F8CX00"/>
<dbReference type="PANTHER" id="PTHR14413:SF16">
    <property type="entry name" value="LARGE RIBOSOMAL SUBUNIT PROTEIN BL17M"/>
    <property type="match status" value="1"/>
</dbReference>
<protein>
    <recommendedName>
        <fullName evidence="4 6">50S ribosomal protein L17</fullName>
    </recommendedName>
</protein>
<evidence type="ECO:0000313" key="7">
    <source>
        <dbReference type="EMBL" id="OGM80065.1"/>
    </source>
</evidence>
<dbReference type="InterPro" id="IPR000456">
    <property type="entry name" value="Ribosomal_bL17"/>
</dbReference>
<organism evidence="7 8">
    <name type="scientific">Candidatus Woesebacteria bacterium RIFOXYB1_FULL_38_16</name>
    <dbReference type="NCBI Taxonomy" id="1802538"/>
    <lineage>
        <taxon>Bacteria</taxon>
        <taxon>Candidatus Woeseibacteriota</taxon>
    </lineage>
</organism>
<gene>
    <name evidence="7" type="ORF">A2382_05275</name>
</gene>
<evidence type="ECO:0000256" key="5">
    <source>
        <dbReference type="RuleBase" id="RU000660"/>
    </source>
</evidence>
<comment type="similarity">
    <text evidence="1 5">Belongs to the bacterial ribosomal protein bL17 family.</text>
</comment>
<evidence type="ECO:0000256" key="4">
    <source>
        <dbReference type="ARBA" id="ARBA00035494"/>
    </source>
</evidence>
<dbReference type="GO" id="GO:0006412">
    <property type="term" value="P:translation"/>
    <property type="evidence" value="ECO:0007669"/>
    <property type="project" value="InterPro"/>
</dbReference>
<dbReference type="SUPFAM" id="SSF64263">
    <property type="entry name" value="Prokaryotic ribosomal protein L17"/>
    <property type="match status" value="1"/>
</dbReference>
<dbReference type="STRING" id="1802538.A2382_05275"/>
<dbReference type="InterPro" id="IPR036373">
    <property type="entry name" value="Ribosomal_bL17_sf"/>
</dbReference>
<dbReference type="PANTHER" id="PTHR14413">
    <property type="entry name" value="RIBOSOMAL PROTEIN L17"/>
    <property type="match status" value="1"/>
</dbReference>
<dbReference type="NCBIfam" id="TIGR00059">
    <property type="entry name" value="L17"/>
    <property type="match status" value="1"/>
</dbReference>
<evidence type="ECO:0000256" key="1">
    <source>
        <dbReference type="ARBA" id="ARBA00008777"/>
    </source>
</evidence>
<dbReference type="Gene3D" id="3.90.1030.10">
    <property type="entry name" value="Ribosomal protein L17"/>
    <property type="match status" value="1"/>
</dbReference>
<dbReference type="GO" id="GO:0003735">
    <property type="term" value="F:structural constituent of ribosome"/>
    <property type="evidence" value="ECO:0007669"/>
    <property type="project" value="InterPro"/>
</dbReference>
<accession>A0A1F8CX00</accession>
<dbReference type="GO" id="GO:0022625">
    <property type="term" value="C:cytosolic large ribosomal subunit"/>
    <property type="evidence" value="ECO:0007669"/>
    <property type="project" value="TreeGrafter"/>
</dbReference>
<evidence type="ECO:0000256" key="2">
    <source>
        <dbReference type="ARBA" id="ARBA00022980"/>
    </source>
</evidence>
<proteinExistence type="inferred from homology"/>
<evidence type="ECO:0000256" key="6">
    <source>
        <dbReference type="RuleBase" id="RU000661"/>
    </source>
</evidence>
<evidence type="ECO:0000256" key="3">
    <source>
        <dbReference type="ARBA" id="ARBA00023274"/>
    </source>
</evidence>
<name>A0A1F8CX00_9BACT</name>
<keyword evidence="2 5" id="KW-0689">Ribosomal protein</keyword>
<dbReference type="Proteomes" id="UP000178999">
    <property type="component" value="Unassembled WGS sequence"/>
</dbReference>
<sequence>MRKRVKGRALSRNKNSRKALIRSLVRSLVLNEKVTMTQTRAKVVVPVVDKLMTLVRQDTLATRRKAIAFLGNDTEVVKRLFSAFSSLAKSRQSGFLKVTAIDNRKGDNAQMARVNWVESVEKEQELDEKSEKGVSEKPLKKKVLNIKKSVKKDSIKSKK</sequence>
<reference evidence="7 8" key="1">
    <citation type="journal article" date="2016" name="Nat. Commun.">
        <title>Thousands of microbial genomes shed light on interconnected biogeochemical processes in an aquifer system.</title>
        <authorList>
            <person name="Anantharaman K."/>
            <person name="Brown C.T."/>
            <person name="Hug L.A."/>
            <person name="Sharon I."/>
            <person name="Castelle C.J."/>
            <person name="Probst A.J."/>
            <person name="Thomas B.C."/>
            <person name="Singh A."/>
            <person name="Wilkins M.J."/>
            <person name="Karaoz U."/>
            <person name="Brodie E.L."/>
            <person name="Williams K.H."/>
            <person name="Hubbard S.S."/>
            <person name="Banfield J.F."/>
        </authorList>
    </citation>
    <scope>NUCLEOTIDE SEQUENCE [LARGE SCALE GENOMIC DNA]</scope>
</reference>
<comment type="caution">
    <text evidence="7">The sequence shown here is derived from an EMBL/GenBank/DDBJ whole genome shotgun (WGS) entry which is preliminary data.</text>
</comment>
<evidence type="ECO:0000313" key="8">
    <source>
        <dbReference type="Proteomes" id="UP000178999"/>
    </source>
</evidence>
<keyword evidence="3 5" id="KW-0687">Ribonucleoprotein</keyword>